<evidence type="ECO:0000313" key="2">
    <source>
        <dbReference type="Ensembl" id="ENSPCOP00000000498.1"/>
    </source>
</evidence>
<organism evidence="2 3">
    <name type="scientific">Propithecus coquereli</name>
    <name type="common">Coquerel's sifaka</name>
    <name type="synonym">Propithecus verreauxi coquereli</name>
    <dbReference type="NCBI Taxonomy" id="379532"/>
    <lineage>
        <taxon>Eukaryota</taxon>
        <taxon>Metazoa</taxon>
        <taxon>Chordata</taxon>
        <taxon>Craniata</taxon>
        <taxon>Vertebrata</taxon>
        <taxon>Euteleostomi</taxon>
        <taxon>Mammalia</taxon>
        <taxon>Eutheria</taxon>
        <taxon>Euarchontoglires</taxon>
        <taxon>Primates</taxon>
        <taxon>Strepsirrhini</taxon>
        <taxon>Lemuriformes</taxon>
        <taxon>Indriidae</taxon>
        <taxon>Propithecus</taxon>
    </lineage>
</organism>
<feature type="region of interest" description="Disordered" evidence="1">
    <location>
        <begin position="1"/>
        <end position="21"/>
    </location>
</feature>
<dbReference type="Ensembl" id="ENSPCOT00000001601.1">
    <property type="protein sequence ID" value="ENSPCOP00000000498.1"/>
    <property type="gene ID" value="ENSPCOG00000001440.1"/>
</dbReference>
<accession>A0A2K6EFJ2</accession>
<dbReference type="Proteomes" id="UP000233160">
    <property type="component" value="Unassembled WGS sequence"/>
</dbReference>
<dbReference type="GeneTree" id="ENSGT00390000004850"/>
<dbReference type="AlphaFoldDB" id="A0A2K6EFJ2"/>
<gene>
    <name evidence="2" type="primary">OSM</name>
</gene>
<evidence type="ECO:0000313" key="3">
    <source>
        <dbReference type="Proteomes" id="UP000233160"/>
    </source>
</evidence>
<reference evidence="2" key="2">
    <citation type="submission" date="2025-09" db="UniProtKB">
        <authorList>
            <consortium name="Ensembl"/>
        </authorList>
    </citation>
    <scope>IDENTIFICATION</scope>
</reference>
<reference evidence="2" key="1">
    <citation type="submission" date="2025-08" db="UniProtKB">
        <authorList>
            <consortium name="Ensembl"/>
        </authorList>
    </citation>
    <scope>IDENTIFICATION</scope>
</reference>
<name>A0A2K6EFJ2_PROCO</name>
<proteinExistence type="predicted"/>
<keyword evidence="3" id="KW-1185">Reference proteome</keyword>
<evidence type="ECO:0000256" key="1">
    <source>
        <dbReference type="SAM" id="MobiDB-lite"/>
    </source>
</evidence>
<sequence>MRTQITRRTLLNAHPGPGLPQ</sequence>
<protein>
    <submittedName>
        <fullName evidence="2">Oncostatin M</fullName>
    </submittedName>
</protein>